<organism evidence="1 2">
    <name type="scientific">Sphingomonas kyungheensis</name>
    <dbReference type="NCBI Taxonomy" id="1069987"/>
    <lineage>
        <taxon>Bacteria</taxon>
        <taxon>Pseudomonadati</taxon>
        <taxon>Pseudomonadota</taxon>
        <taxon>Alphaproteobacteria</taxon>
        <taxon>Sphingomonadales</taxon>
        <taxon>Sphingomonadaceae</taxon>
        <taxon>Sphingomonas</taxon>
    </lineage>
</organism>
<dbReference type="RefSeq" id="WP_336545305.1">
    <property type="nucleotide sequence ID" value="NZ_JBBBDM010000003.1"/>
</dbReference>
<evidence type="ECO:0000313" key="2">
    <source>
        <dbReference type="Proteomes" id="UP001367771"/>
    </source>
</evidence>
<proteinExistence type="predicted"/>
<evidence type="ECO:0000313" key="1">
    <source>
        <dbReference type="EMBL" id="MEI5687520.1"/>
    </source>
</evidence>
<dbReference type="EMBL" id="JBBBDM010000003">
    <property type="protein sequence ID" value="MEI5687520.1"/>
    <property type="molecule type" value="Genomic_DNA"/>
</dbReference>
<dbReference type="Proteomes" id="UP001367771">
    <property type="component" value="Unassembled WGS sequence"/>
</dbReference>
<accession>A0ABU8H3G5</accession>
<comment type="caution">
    <text evidence="1">The sequence shown here is derived from an EMBL/GenBank/DDBJ whole genome shotgun (WGS) entry which is preliminary data.</text>
</comment>
<keyword evidence="2" id="KW-1185">Reference proteome</keyword>
<name>A0ABU8H3G5_9SPHN</name>
<sequence>MDLDDQIRHYFGSDTLNAVPPPALAAGIERMTVDLWLERDRARRFALWTLLYMFDAAPPLDEVFAEAADRDAARNWMDLSARLLPED</sequence>
<gene>
    <name evidence="1" type="ORF">V8201_10575</name>
</gene>
<protein>
    <submittedName>
        <fullName evidence="1">Uncharacterized protein</fullName>
    </submittedName>
</protein>
<reference evidence="1 2" key="1">
    <citation type="journal article" date="2013" name="Int. J. Syst. Evol. Microbiol.">
        <title>Sphingomonas kyungheensis sp. nov., a bacterium with ginsenoside-converting activity isolated from soil of a ginseng field.</title>
        <authorList>
            <person name="Son H.M."/>
            <person name="Yang J.E."/>
            <person name="Park Y."/>
            <person name="Han C.K."/>
            <person name="Kim S.G."/>
            <person name="Kook M."/>
            <person name="Yi T.H."/>
        </authorList>
    </citation>
    <scope>NUCLEOTIDE SEQUENCE [LARGE SCALE GENOMIC DNA]</scope>
    <source>
        <strain evidence="1 2">LMG 26582</strain>
    </source>
</reference>